<dbReference type="PROSITE" id="PS50122">
    <property type="entry name" value="CHEB"/>
    <property type="match status" value="1"/>
</dbReference>
<organism evidence="6 7">
    <name type="scientific">Variovorax paradoxus (strain EPS)</name>
    <dbReference type="NCBI Taxonomy" id="595537"/>
    <lineage>
        <taxon>Bacteria</taxon>
        <taxon>Pseudomonadati</taxon>
        <taxon>Pseudomonadota</taxon>
        <taxon>Betaproteobacteria</taxon>
        <taxon>Burkholderiales</taxon>
        <taxon>Comamonadaceae</taxon>
        <taxon>Variovorax</taxon>
    </lineage>
</organism>
<gene>
    <name evidence="6" type="ordered locus">Varpa_3069</name>
</gene>
<evidence type="ECO:0000256" key="4">
    <source>
        <dbReference type="PROSITE-ProRule" id="PRU00050"/>
    </source>
</evidence>
<dbReference type="OrthoDB" id="9791760at2"/>
<dbReference type="InterPro" id="IPR035909">
    <property type="entry name" value="CheB_C"/>
</dbReference>
<evidence type="ECO:0000256" key="2">
    <source>
        <dbReference type="ARBA" id="ARBA00039140"/>
    </source>
</evidence>
<reference evidence="6 7" key="2">
    <citation type="journal article" date="2013" name="Genome Announc.">
        <title>Genome of the Root-Associated Plant Growth-Promoting Bacterium Variovorax paradoxus Strain EPS.</title>
        <authorList>
            <person name="Han J.I."/>
            <person name="Spain J.C."/>
            <person name="Leadbetter J.R."/>
            <person name="Ovchinnikova G."/>
            <person name="Goodwin L.A."/>
            <person name="Han C.S."/>
            <person name="Woyke T."/>
            <person name="Davenport K.W."/>
            <person name="Orwin P.M."/>
        </authorList>
    </citation>
    <scope>NUCLEOTIDE SEQUENCE [LARGE SCALE GENOMIC DNA]</scope>
    <source>
        <strain evidence="6 7">EPS</strain>
    </source>
</reference>
<evidence type="ECO:0000256" key="3">
    <source>
        <dbReference type="ARBA" id="ARBA00048267"/>
    </source>
</evidence>
<feature type="active site" evidence="4">
    <location>
        <position position="164"/>
    </location>
</feature>
<dbReference type="PANTHER" id="PTHR42872">
    <property type="entry name" value="PROTEIN-GLUTAMATE METHYLESTERASE/PROTEIN-GLUTAMINE GLUTAMINASE"/>
    <property type="match status" value="1"/>
</dbReference>
<dbReference type="PIRSF" id="PIRSF036461">
    <property type="entry name" value="Chmtx_methlestr"/>
    <property type="match status" value="1"/>
</dbReference>
<dbReference type="EC" id="3.1.1.61" evidence="2"/>
<evidence type="ECO:0000256" key="1">
    <source>
        <dbReference type="ARBA" id="ARBA00022801"/>
    </source>
</evidence>
<name>E6V7Z5_VARPE</name>
<dbReference type="InterPro" id="IPR000673">
    <property type="entry name" value="Sig_transdc_resp-reg_Me-estase"/>
</dbReference>
<feature type="active site" evidence="4">
    <location>
        <position position="46"/>
    </location>
</feature>
<dbReference type="Proteomes" id="UP000008917">
    <property type="component" value="Chromosome"/>
</dbReference>
<protein>
    <recommendedName>
        <fullName evidence="2">protein-glutamate methylesterase</fullName>
        <ecNumber evidence="2">3.1.1.61</ecNumber>
    </recommendedName>
</protein>
<proteinExistence type="predicted"/>
<evidence type="ECO:0000313" key="6">
    <source>
        <dbReference type="EMBL" id="ADU37256.1"/>
    </source>
</evidence>
<dbReference type="STRING" id="595537.Varpa_3069"/>
<dbReference type="HOGENOM" id="CLU_000445_51_1_4"/>
<dbReference type="eggNOG" id="COG2201">
    <property type="taxonomic scope" value="Bacteria"/>
</dbReference>
<sequence length="368" mass="38643">MNAASIPAPTAHGASTHFAFTAMTTNNEKPLPPTRTPARAIFIGASSGGVYAMLELAAALPANFPVPVFLVQHIGAHRSQLAQLLSARGPNPAVAANDGDAPAAGTIHVAPPDHHMLLEGGVIRVTRGPKEHHARPAIDPLFRSAALEMGAGAIGVVLTGMLEDGSAGLRAIKDCGGTVVVQDPADAFEPGMPRAALSVVRADHVVPLSQMADLLLALAREERVVPADRNLAPLPALRREHALGKGGHTVENLKEIATPSTFSCPDCGGVLFELDDKRPVRYRCHTGHAFGLRSLAATQEQVTDAALWTGLRVLQEKEAILRRLAEVQRESDAAAAADCDREADEIAQVANAMRKLTVKAPSPASFEA</sequence>
<feature type="active site" evidence="4">
    <location>
        <position position="73"/>
    </location>
</feature>
<dbReference type="PANTHER" id="PTHR42872:SF6">
    <property type="entry name" value="PROTEIN-GLUTAMATE METHYLESTERASE_PROTEIN-GLUTAMINE GLUTAMINASE"/>
    <property type="match status" value="1"/>
</dbReference>
<dbReference type="GO" id="GO:0005737">
    <property type="term" value="C:cytoplasm"/>
    <property type="evidence" value="ECO:0007669"/>
    <property type="project" value="InterPro"/>
</dbReference>
<comment type="catalytic activity">
    <reaction evidence="3">
        <text>[protein]-L-glutamate 5-O-methyl ester + H2O = L-glutamyl-[protein] + methanol + H(+)</text>
        <dbReference type="Rhea" id="RHEA:23236"/>
        <dbReference type="Rhea" id="RHEA-COMP:10208"/>
        <dbReference type="Rhea" id="RHEA-COMP:10311"/>
        <dbReference type="ChEBI" id="CHEBI:15377"/>
        <dbReference type="ChEBI" id="CHEBI:15378"/>
        <dbReference type="ChEBI" id="CHEBI:17790"/>
        <dbReference type="ChEBI" id="CHEBI:29973"/>
        <dbReference type="ChEBI" id="CHEBI:82795"/>
        <dbReference type="EC" id="3.1.1.61"/>
    </reaction>
</comment>
<dbReference type="SUPFAM" id="SSF52738">
    <property type="entry name" value="Methylesterase CheB, C-terminal domain"/>
    <property type="match status" value="1"/>
</dbReference>
<reference evidence="7" key="1">
    <citation type="submission" date="2010-12" db="EMBL/GenBank/DDBJ databases">
        <title>Complete sequence of Variovorax paradoxus EPS.</title>
        <authorList>
            <consortium name="US DOE Joint Genome Institute"/>
            <person name="Lucas S."/>
            <person name="Copeland A."/>
            <person name="Lapidus A."/>
            <person name="Cheng J.-F."/>
            <person name="Goodwin L."/>
            <person name="Pitluck S."/>
            <person name="Teshima H."/>
            <person name="Detter J.C."/>
            <person name="Han C."/>
            <person name="Tapia R."/>
            <person name="Land M."/>
            <person name="Hauser L."/>
            <person name="Kyrpides N."/>
            <person name="Ivanova N."/>
            <person name="Ovchinnikova G."/>
            <person name="Orwin P."/>
            <person name="Han J.-I.G."/>
            <person name="Woyke T."/>
        </authorList>
    </citation>
    <scope>NUCLEOTIDE SEQUENCE [LARGE SCALE GENOMIC DNA]</scope>
    <source>
        <strain evidence="7">EPS</strain>
    </source>
</reference>
<keyword evidence="4" id="KW-0145">Chemotaxis</keyword>
<evidence type="ECO:0000259" key="5">
    <source>
        <dbReference type="PROSITE" id="PS50122"/>
    </source>
</evidence>
<dbReference type="Pfam" id="PF01339">
    <property type="entry name" value="CheB_methylest"/>
    <property type="match status" value="1"/>
</dbReference>
<dbReference type="EMBL" id="CP002417">
    <property type="protein sequence ID" value="ADU37256.1"/>
    <property type="molecule type" value="Genomic_DNA"/>
</dbReference>
<dbReference type="GO" id="GO:0006935">
    <property type="term" value="P:chemotaxis"/>
    <property type="evidence" value="ECO:0007669"/>
    <property type="project" value="UniProtKB-UniRule"/>
</dbReference>
<evidence type="ECO:0000313" key="7">
    <source>
        <dbReference type="Proteomes" id="UP000008917"/>
    </source>
</evidence>
<dbReference type="GO" id="GO:0008984">
    <property type="term" value="F:protein-glutamate methylesterase activity"/>
    <property type="evidence" value="ECO:0007669"/>
    <property type="project" value="UniProtKB-EC"/>
</dbReference>
<dbReference type="GO" id="GO:0000156">
    <property type="term" value="F:phosphorelay response regulator activity"/>
    <property type="evidence" value="ECO:0007669"/>
    <property type="project" value="InterPro"/>
</dbReference>
<dbReference type="Gene3D" id="3.40.50.180">
    <property type="entry name" value="Methylesterase CheB, C-terminal domain"/>
    <property type="match status" value="1"/>
</dbReference>
<feature type="domain" description="CheB-type methylesterase" evidence="5">
    <location>
        <begin position="30"/>
        <end position="222"/>
    </location>
</feature>
<dbReference type="KEGG" id="vpe:Varpa_3069"/>
<keyword evidence="1 4" id="KW-0378">Hydrolase</keyword>
<dbReference type="CDD" id="cd16433">
    <property type="entry name" value="CheB"/>
    <property type="match status" value="1"/>
</dbReference>
<accession>E6V7Z5</accession>
<dbReference type="AlphaFoldDB" id="E6V7Z5"/>
<dbReference type="InterPro" id="IPR011247">
    <property type="entry name" value="Chemotax_prot-Glu_Me-esterase"/>
</dbReference>